<evidence type="ECO:0000256" key="4">
    <source>
        <dbReference type="ARBA" id="ARBA00040366"/>
    </source>
</evidence>
<comment type="similarity">
    <text evidence="1">Belongs to the SH3BP5 family.</text>
</comment>
<feature type="compositionally biased region" description="Basic and acidic residues" evidence="6">
    <location>
        <begin position="382"/>
        <end position="391"/>
    </location>
</feature>
<evidence type="ECO:0000256" key="2">
    <source>
        <dbReference type="ARBA" id="ARBA00022658"/>
    </source>
</evidence>
<dbReference type="PANTHER" id="PTHR19423:SF8">
    <property type="entry name" value="SH3 DOMAIN-BINDING PROTEIN 5-LIKE"/>
    <property type="match status" value="1"/>
</dbReference>
<feature type="compositionally biased region" description="Basic and acidic residues" evidence="6">
    <location>
        <begin position="691"/>
        <end position="718"/>
    </location>
</feature>
<dbReference type="InterPro" id="IPR007940">
    <property type="entry name" value="SH3BP5"/>
</dbReference>
<protein>
    <recommendedName>
        <fullName evidence="4">SH3 domain-binding protein 5-like</fullName>
    </recommendedName>
</protein>
<feature type="region of interest" description="Disordered" evidence="6">
    <location>
        <begin position="580"/>
        <end position="602"/>
    </location>
</feature>
<dbReference type="AlphaFoldDB" id="A0A195DNE5"/>
<proteinExistence type="inferred from homology"/>
<dbReference type="GO" id="GO:0005085">
    <property type="term" value="F:guanyl-nucleotide exchange factor activity"/>
    <property type="evidence" value="ECO:0007669"/>
    <property type="project" value="UniProtKB-KW"/>
</dbReference>
<evidence type="ECO:0000313" key="7">
    <source>
        <dbReference type="EMBL" id="KYN14352.1"/>
    </source>
</evidence>
<evidence type="ECO:0000256" key="3">
    <source>
        <dbReference type="ARBA" id="ARBA00023054"/>
    </source>
</evidence>
<evidence type="ECO:0000256" key="5">
    <source>
        <dbReference type="SAM" id="Coils"/>
    </source>
</evidence>
<keyword evidence="8" id="KW-1185">Reference proteome</keyword>
<organism evidence="7 8">
    <name type="scientific">Trachymyrmex cornetzi</name>
    <dbReference type="NCBI Taxonomy" id="471704"/>
    <lineage>
        <taxon>Eukaryota</taxon>
        <taxon>Metazoa</taxon>
        <taxon>Ecdysozoa</taxon>
        <taxon>Arthropoda</taxon>
        <taxon>Hexapoda</taxon>
        <taxon>Insecta</taxon>
        <taxon>Pterygota</taxon>
        <taxon>Neoptera</taxon>
        <taxon>Endopterygota</taxon>
        <taxon>Hymenoptera</taxon>
        <taxon>Apocrita</taxon>
        <taxon>Aculeata</taxon>
        <taxon>Formicoidea</taxon>
        <taxon>Formicidae</taxon>
        <taxon>Myrmicinae</taxon>
        <taxon>Trachymyrmex</taxon>
    </lineage>
</organism>
<dbReference type="Pfam" id="PF05276">
    <property type="entry name" value="SH3BP5"/>
    <property type="match status" value="1"/>
</dbReference>
<dbReference type="GO" id="GO:0005737">
    <property type="term" value="C:cytoplasm"/>
    <property type="evidence" value="ECO:0007669"/>
    <property type="project" value="TreeGrafter"/>
</dbReference>
<feature type="compositionally biased region" description="Low complexity" evidence="6">
    <location>
        <begin position="640"/>
        <end position="659"/>
    </location>
</feature>
<feature type="non-terminal residue" evidence="7">
    <location>
        <position position="1"/>
    </location>
</feature>
<name>A0A195DNE5_9HYME</name>
<evidence type="ECO:0000256" key="1">
    <source>
        <dbReference type="ARBA" id="ARBA00007796"/>
    </source>
</evidence>
<dbReference type="GO" id="GO:0004860">
    <property type="term" value="F:protein kinase inhibitor activity"/>
    <property type="evidence" value="ECO:0007669"/>
    <property type="project" value="TreeGrafter"/>
</dbReference>
<keyword evidence="3 5" id="KW-0175">Coiled coil</keyword>
<gene>
    <name evidence="7" type="ORF">ALC57_13519</name>
</gene>
<sequence>DGRCCCALPPLPLYYTPTPRPCRKKEGTNPVIVRQEDRKNEKLRTFSYDSNVEAVIMSHFLNRAVILDSSDKRKVRSTSGSVITHLIAPDDTGTIRRPLNTQDIGVKSPSVHLTPVYLHAELAFSAHHQSDTLYPGISKLESMSTLKESADDSDRVDDAVDPRVQIELERLNTATDDINKLEVDLDEARATFRELLCESTIKIDALAKKLGACIEKSRPYYDARFKAKEALQETQKAAIRFERANSQHSAAKEMVYLAEEGLRTEGRCFDHAWQEMLNHATSRVNESEHERALSEAEHRHTTVLYHKAEHEVQRLQRELKRTIAKSRPYYEMKAHFNQMLEEQKMKVSALERSVGEAKASYAEALRNLEKISDEIHRTRRYDGMDEYDKSTQDAPDCSAAQINTATPTDSSVTGSPDSTDYTSDEYLRLPDKMSPNVPCPMPTRIERDSSSEYLGLNNLNLSSTEPRKYIKRDRPRSIAATDSKHIVSLNHTSSSAPGLTDLSGIISPVEKRVKIQTPVNDRKNNSTNSQNGEEWTEISLNNSPDEVYYNNEVYSDEEDQIPYKPLPMDLSPELAQTINATSERPKEQTSRRRLVTQKSLPTMSKVNEVTLSEEKKAEVTRSPSVKNRSKLDGSLANWITRSSAGGETSGGSSTNSSRRQSLDMLWSGGTGERVKELLNHGMMMLNISSLTERRSSEPKTAERDKDKSDKSEKSEVKGKKVPSPLEKTMSYLNADEETSDSESLASVEMLTEDQISSLMMEPDMNQVCQEILGTPLVEVCPLLQQLQQQ</sequence>
<dbReference type="Proteomes" id="UP000078492">
    <property type="component" value="Unassembled WGS sequence"/>
</dbReference>
<keyword evidence="2" id="KW-0344">Guanine-nucleotide releasing factor</keyword>
<evidence type="ECO:0000256" key="6">
    <source>
        <dbReference type="SAM" id="MobiDB-lite"/>
    </source>
</evidence>
<feature type="coiled-coil region" evidence="5">
    <location>
        <begin position="171"/>
        <end position="198"/>
    </location>
</feature>
<dbReference type="GO" id="GO:0035556">
    <property type="term" value="P:intracellular signal transduction"/>
    <property type="evidence" value="ECO:0007669"/>
    <property type="project" value="InterPro"/>
</dbReference>
<feature type="compositionally biased region" description="Polar residues" evidence="6">
    <location>
        <begin position="400"/>
        <end position="421"/>
    </location>
</feature>
<feature type="region of interest" description="Disordered" evidence="6">
    <location>
        <begin position="637"/>
        <end position="662"/>
    </location>
</feature>
<accession>A0A195DNE5</accession>
<dbReference type="STRING" id="471704.A0A195DNE5"/>
<feature type="coiled-coil region" evidence="5">
    <location>
        <begin position="305"/>
        <end position="374"/>
    </location>
</feature>
<evidence type="ECO:0000313" key="8">
    <source>
        <dbReference type="Proteomes" id="UP000078492"/>
    </source>
</evidence>
<reference evidence="7 8" key="1">
    <citation type="submission" date="2015-09" db="EMBL/GenBank/DDBJ databases">
        <title>Trachymyrmex cornetzi WGS genome.</title>
        <authorList>
            <person name="Nygaard S."/>
            <person name="Hu H."/>
            <person name="Boomsma J."/>
            <person name="Zhang G."/>
        </authorList>
    </citation>
    <scope>NUCLEOTIDE SEQUENCE [LARGE SCALE GENOMIC DNA]</scope>
    <source>
        <strain evidence="7">Tcor2-1</strain>
        <tissue evidence="7">Whole body</tissue>
    </source>
</reference>
<dbReference type="EMBL" id="KQ980713">
    <property type="protein sequence ID" value="KYN14352.1"/>
    <property type="molecule type" value="Genomic_DNA"/>
</dbReference>
<dbReference type="PANTHER" id="PTHR19423">
    <property type="entry name" value="SH3 DOMAIN-BINDING PROTEIN 5"/>
    <property type="match status" value="1"/>
</dbReference>
<feature type="region of interest" description="Disordered" evidence="6">
    <location>
        <begin position="382"/>
        <end position="439"/>
    </location>
</feature>
<feature type="region of interest" description="Disordered" evidence="6">
    <location>
        <begin position="688"/>
        <end position="745"/>
    </location>
</feature>